<accession>A0AAD7G477</accession>
<sequence length="350" mass="39510">MCDLYHWLYDTDSPMDPDRSELDRHAVESTLLALAPLHVCPPYHSVLAMVKTRILLSLVHRSSKILECLEKGEIMALTPEFHESLAERWRLVRGTPLADAEASFFTIPRLPSNSKNVVPTQSNWDESISLLSHPLLSQSSLGEVLENDPNFDFEACDDDVQKAAQYLHLLFIVSGRLHDANAVLLAEFLEACASRNLPYRALYTLIHHIGIPASNILFAYPTYRNRFANSMQTLMRARATTPVHTMIWQHLLLESSILEDTLKHPGPFSRRIRAYGGSYDQTAMLVIKGALEEYAESMRESSYAGTPMQVQELLNDLDALLEQLRIVGAIPGPVFPYHHVEKLDCTLYAI</sequence>
<comment type="caution">
    <text evidence="1">The sequence shown here is derived from an EMBL/GenBank/DDBJ whole genome shotgun (WGS) entry which is preliminary data.</text>
</comment>
<reference evidence="1" key="1">
    <citation type="submission" date="2023-03" db="EMBL/GenBank/DDBJ databases">
        <title>Massive genome expansion in bonnet fungi (Mycena s.s.) driven by repeated elements and novel gene families across ecological guilds.</title>
        <authorList>
            <consortium name="Lawrence Berkeley National Laboratory"/>
            <person name="Harder C.B."/>
            <person name="Miyauchi S."/>
            <person name="Viragh M."/>
            <person name="Kuo A."/>
            <person name="Thoen E."/>
            <person name="Andreopoulos B."/>
            <person name="Lu D."/>
            <person name="Skrede I."/>
            <person name="Drula E."/>
            <person name="Henrissat B."/>
            <person name="Morin E."/>
            <person name="Kohler A."/>
            <person name="Barry K."/>
            <person name="LaButti K."/>
            <person name="Morin E."/>
            <person name="Salamov A."/>
            <person name="Lipzen A."/>
            <person name="Mereny Z."/>
            <person name="Hegedus B."/>
            <person name="Baldrian P."/>
            <person name="Stursova M."/>
            <person name="Weitz H."/>
            <person name="Taylor A."/>
            <person name="Grigoriev I.V."/>
            <person name="Nagy L.G."/>
            <person name="Martin F."/>
            <person name="Kauserud H."/>
        </authorList>
    </citation>
    <scope>NUCLEOTIDE SEQUENCE</scope>
    <source>
        <strain evidence="1">CBHHK067</strain>
    </source>
</reference>
<organism evidence="1 2">
    <name type="scientific">Mycena rosella</name>
    <name type="common">Pink bonnet</name>
    <name type="synonym">Agaricus rosellus</name>
    <dbReference type="NCBI Taxonomy" id="1033263"/>
    <lineage>
        <taxon>Eukaryota</taxon>
        <taxon>Fungi</taxon>
        <taxon>Dikarya</taxon>
        <taxon>Basidiomycota</taxon>
        <taxon>Agaricomycotina</taxon>
        <taxon>Agaricomycetes</taxon>
        <taxon>Agaricomycetidae</taxon>
        <taxon>Agaricales</taxon>
        <taxon>Marasmiineae</taxon>
        <taxon>Mycenaceae</taxon>
        <taxon>Mycena</taxon>
    </lineage>
</organism>
<dbReference type="EMBL" id="JARKIE010000213">
    <property type="protein sequence ID" value="KAJ7665747.1"/>
    <property type="molecule type" value="Genomic_DNA"/>
</dbReference>
<protein>
    <submittedName>
        <fullName evidence="1">Uncharacterized protein</fullName>
    </submittedName>
</protein>
<keyword evidence="2" id="KW-1185">Reference proteome</keyword>
<dbReference type="AlphaFoldDB" id="A0AAD7G477"/>
<evidence type="ECO:0000313" key="2">
    <source>
        <dbReference type="Proteomes" id="UP001221757"/>
    </source>
</evidence>
<gene>
    <name evidence="1" type="ORF">B0H17DRAFT_1210865</name>
</gene>
<dbReference type="Proteomes" id="UP001221757">
    <property type="component" value="Unassembled WGS sequence"/>
</dbReference>
<proteinExistence type="predicted"/>
<name>A0AAD7G477_MYCRO</name>
<evidence type="ECO:0000313" key="1">
    <source>
        <dbReference type="EMBL" id="KAJ7665747.1"/>
    </source>
</evidence>